<organism evidence="1 2">
    <name type="scientific">Clostridium tanneri</name>
    <dbReference type="NCBI Taxonomy" id="3037988"/>
    <lineage>
        <taxon>Bacteria</taxon>
        <taxon>Bacillati</taxon>
        <taxon>Bacillota</taxon>
        <taxon>Clostridia</taxon>
        <taxon>Eubacteriales</taxon>
        <taxon>Clostridiaceae</taxon>
        <taxon>Clostridium</taxon>
    </lineage>
</organism>
<reference evidence="1 2" key="1">
    <citation type="submission" date="2023-04" db="EMBL/GenBank/DDBJ databases">
        <title>Clostridium tannerae sp. nov., isolated from the fecal material of an alpaca.</title>
        <authorList>
            <person name="Miller S."/>
            <person name="Hendry M."/>
            <person name="King J."/>
            <person name="Sankaranarayanan K."/>
            <person name="Lawson P.A."/>
        </authorList>
    </citation>
    <scope>NUCLEOTIDE SEQUENCE [LARGE SCALE GENOMIC DNA]</scope>
    <source>
        <strain evidence="1 2">A1-XYC3</strain>
    </source>
</reference>
<comment type="caution">
    <text evidence="1">The sequence shown here is derived from an EMBL/GenBank/DDBJ whole genome shotgun (WGS) entry which is preliminary data.</text>
</comment>
<name>A0ABU4JXH2_9CLOT</name>
<dbReference type="Proteomes" id="UP001281656">
    <property type="component" value="Unassembled WGS sequence"/>
</dbReference>
<keyword evidence="2" id="KW-1185">Reference proteome</keyword>
<sequence>MKKIEGKENIEVIFKNNEESTNKLINFIINKILDNYEVFKVILDEVEDSNYRKDGRKHDR</sequence>
<evidence type="ECO:0000313" key="1">
    <source>
        <dbReference type="EMBL" id="MDW8802641.1"/>
    </source>
</evidence>
<accession>A0ABU4JXH2</accession>
<dbReference type="RefSeq" id="WP_318798940.1">
    <property type="nucleotide sequence ID" value="NZ_JARUJP010000024.1"/>
</dbReference>
<dbReference type="EMBL" id="JARUJP010000024">
    <property type="protein sequence ID" value="MDW8802641.1"/>
    <property type="molecule type" value="Genomic_DNA"/>
</dbReference>
<proteinExistence type="predicted"/>
<gene>
    <name evidence="1" type="ORF">P8V03_15950</name>
</gene>
<protein>
    <submittedName>
        <fullName evidence="1">Uncharacterized protein</fullName>
    </submittedName>
</protein>
<evidence type="ECO:0000313" key="2">
    <source>
        <dbReference type="Proteomes" id="UP001281656"/>
    </source>
</evidence>